<dbReference type="AlphaFoldDB" id="A0A1V3C1Y4"/>
<feature type="transmembrane region" description="Helical" evidence="1">
    <location>
        <begin position="93"/>
        <end position="114"/>
    </location>
</feature>
<dbReference type="Proteomes" id="UP000189004">
    <property type="component" value="Unassembled WGS sequence"/>
</dbReference>
<comment type="caution">
    <text evidence="2">The sequence shown here is derived from an EMBL/GenBank/DDBJ whole genome shotgun (WGS) entry which is preliminary data.</text>
</comment>
<dbReference type="InterPro" id="IPR021218">
    <property type="entry name" value="DUF2784"/>
</dbReference>
<gene>
    <name evidence="2" type="ORF">NOSIN_13735</name>
</gene>
<dbReference type="OrthoDB" id="370375at2"/>
<evidence type="ECO:0000313" key="3">
    <source>
        <dbReference type="Proteomes" id="UP000189004"/>
    </source>
</evidence>
<keyword evidence="1" id="KW-0472">Membrane</keyword>
<feature type="transmembrane region" description="Helical" evidence="1">
    <location>
        <begin position="42"/>
        <end position="60"/>
    </location>
</feature>
<evidence type="ECO:0000313" key="2">
    <source>
        <dbReference type="EMBL" id="OOC54735.1"/>
    </source>
</evidence>
<proteinExistence type="predicted"/>
<keyword evidence="3" id="KW-1185">Reference proteome</keyword>
<sequence length="127" mass="14100">MTYRLIADTAMVVHLAFLVYVALGGFLAWLRPRLIRPHVACALYGLGITVIGWPCPLTHVEHWARRRAGQAGLPESGFIDHYLTGIVYPAEHLLTVQLAVAATVLASWAGHVLLTRRRKRHTAANRT</sequence>
<keyword evidence="1" id="KW-1133">Transmembrane helix</keyword>
<dbReference type="STRING" id="501010.NOSIN_13735"/>
<reference evidence="3" key="1">
    <citation type="submission" date="2016-08" db="EMBL/GenBank/DDBJ databases">
        <authorList>
            <person name="Tokovenko B."/>
            <person name="Kalinowski J."/>
        </authorList>
    </citation>
    <scope>NUCLEOTIDE SEQUENCE [LARGE SCALE GENOMIC DNA]</scope>
    <source>
        <strain evidence="3">UTMC102</strain>
    </source>
</reference>
<name>A0A1V3C1Y4_9ACTN</name>
<dbReference type="Pfam" id="PF10861">
    <property type="entry name" value="DUF2784"/>
    <property type="match status" value="1"/>
</dbReference>
<accession>A0A1V3C1Y4</accession>
<protein>
    <recommendedName>
        <fullName evidence="4">DUF2784 domain-containing protein</fullName>
    </recommendedName>
</protein>
<feature type="transmembrane region" description="Helical" evidence="1">
    <location>
        <begin position="12"/>
        <end position="30"/>
    </location>
</feature>
<dbReference type="EMBL" id="MCOK01000001">
    <property type="protein sequence ID" value="OOC54735.1"/>
    <property type="molecule type" value="Genomic_DNA"/>
</dbReference>
<evidence type="ECO:0000256" key="1">
    <source>
        <dbReference type="SAM" id="Phobius"/>
    </source>
</evidence>
<evidence type="ECO:0008006" key="4">
    <source>
        <dbReference type="Google" id="ProtNLM"/>
    </source>
</evidence>
<organism evidence="2 3">
    <name type="scientific">Nocardiopsis sinuspersici</name>
    <dbReference type="NCBI Taxonomy" id="501010"/>
    <lineage>
        <taxon>Bacteria</taxon>
        <taxon>Bacillati</taxon>
        <taxon>Actinomycetota</taxon>
        <taxon>Actinomycetes</taxon>
        <taxon>Streptosporangiales</taxon>
        <taxon>Nocardiopsidaceae</taxon>
        <taxon>Nocardiopsis</taxon>
    </lineage>
</organism>
<keyword evidence="1" id="KW-0812">Transmembrane</keyword>
<dbReference type="RefSeq" id="WP_077691152.1">
    <property type="nucleotide sequence ID" value="NZ_MCOK01000001.1"/>
</dbReference>